<evidence type="ECO:0000259" key="2">
    <source>
        <dbReference type="PROSITE" id="PS50977"/>
    </source>
</evidence>
<dbReference type="InterPro" id="IPR036271">
    <property type="entry name" value="Tet_transcr_reg_TetR-rel_C_sf"/>
</dbReference>
<dbReference type="InterPro" id="IPR009057">
    <property type="entry name" value="Homeodomain-like_sf"/>
</dbReference>
<dbReference type="SUPFAM" id="SSF46689">
    <property type="entry name" value="Homeodomain-like"/>
    <property type="match status" value="1"/>
</dbReference>
<comment type="caution">
    <text evidence="3">The sequence shown here is derived from an EMBL/GenBank/DDBJ whole genome shotgun (WGS) entry which is preliminary data.</text>
</comment>
<dbReference type="AlphaFoldDB" id="A0A1J5QFS3"/>
<dbReference type="Gene3D" id="1.10.357.10">
    <property type="entry name" value="Tetracycline Repressor, domain 2"/>
    <property type="match status" value="1"/>
</dbReference>
<dbReference type="GO" id="GO:0000976">
    <property type="term" value="F:transcription cis-regulatory region binding"/>
    <property type="evidence" value="ECO:0007669"/>
    <property type="project" value="TreeGrafter"/>
</dbReference>
<dbReference type="SUPFAM" id="SSF48498">
    <property type="entry name" value="Tetracyclin repressor-like, C-terminal domain"/>
    <property type="match status" value="1"/>
</dbReference>
<dbReference type="PANTHER" id="PTHR30055">
    <property type="entry name" value="HTH-TYPE TRANSCRIPTIONAL REGULATOR RUTR"/>
    <property type="match status" value="1"/>
</dbReference>
<sequence>MATHPRSGRRPGDSGTRVAIENAARRQFAELGYDRTSMRQVAREAGVDPTLVSHFYGSKQQLFVSVVGFPFRPADVLPRLLEGDPDELGLRLAQFVLGVFESEQSRGQVIGIVRSAASEPEAARLVRELLTREVLTPLAEGIGVADAEFRAGLLGSQVVGMVMARYIVAIEPLASRDAAEVALAIAPNLQHYLTGDLRSLR</sequence>
<dbReference type="EMBL" id="MLJW01000820">
    <property type="protein sequence ID" value="OIQ82296.1"/>
    <property type="molecule type" value="Genomic_DNA"/>
</dbReference>
<name>A0A1J5QFS3_9ZZZZ</name>
<organism evidence="3">
    <name type="scientific">mine drainage metagenome</name>
    <dbReference type="NCBI Taxonomy" id="410659"/>
    <lineage>
        <taxon>unclassified sequences</taxon>
        <taxon>metagenomes</taxon>
        <taxon>ecological metagenomes</taxon>
    </lineage>
</organism>
<dbReference type="Pfam" id="PF17920">
    <property type="entry name" value="TetR_C_16"/>
    <property type="match status" value="1"/>
</dbReference>
<accession>A0A1J5QFS3</accession>
<feature type="domain" description="HTH tetR-type" evidence="2">
    <location>
        <begin position="14"/>
        <end position="74"/>
    </location>
</feature>
<dbReference type="InterPro" id="IPR050109">
    <property type="entry name" value="HTH-type_TetR-like_transc_reg"/>
</dbReference>
<reference evidence="3" key="1">
    <citation type="submission" date="2016-10" db="EMBL/GenBank/DDBJ databases">
        <title>Sequence of Gallionella enrichment culture.</title>
        <authorList>
            <person name="Poehlein A."/>
            <person name="Muehling M."/>
            <person name="Daniel R."/>
        </authorList>
    </citation>
    <scope>NUCLEOTIDE SEQUENCE</scope>
</reference>
<evidence type="ECO:0000313" key="3">
    <source>
        <dbReference type="EMBL" id="OIQ82296.1"/>
    </source>
</evidence>
<dbReference type="PANTHER" id="PTHR30055:SF235">
    <property type="entry name" value="TRANSCRIPTIONAL REGULATORY PROTEIN"/>
    <property type="match status" value="1"/>
</dbReference>
<dbReference type="PROSITE" id="PS50977">
    <property type="entry name" value="HTH_TETR_2"/>
    <property type="match status" value="1"/>
</dbReference>
<dbReference type="Pfam" id="PF00440">
    <property type="entry name" value="TetR_N"/>
    <property type="match status" value="1"/>
</dbReference>
<keyword evidence="1" id="KW-0238">DNA-binding</keyword>
<dbReference type="Gene3D" id="1.10.10.60">
    <property type="entry name" value="Homeodomain-like"/>
    <property type="match status" value="1"/>
</dbReference>
<evidence type="ECO:0000256" key="1">
    <source>
        <dbReference type="ARBA" id="ARBA00023125"/>
    </source>
</evidence>
<dbReference type="InterPro" id="IPR041678">
    <property type="entry name" value="TetR_C_16"/>
</dbReference>
<proteinExistence type="predicted"/>
<dbReference type="InterPro" id="IPR001647">
    <property type="entry name" value="HTH_TetR"/>
</dbReference>
<protein>
    <submittedName>
        <fullName evidence="3">HTH-type transcriptional regulator BetI</fullName>
    </submittedName>
</protein>
<gene>
    <name evidence="3" type="primary">betI_6</name>
    <name evidence="3" type="ORF">GALL_359160</name>
</gene>
<dbReference type="GO" id="GO:0003700">
    <property type="term" value="F:DNA-binding transcription factor activity"/>
    <property type="evidence" value="ECO:0007669"/>
    <property type="project" value="TreeGrafter"/>
</dbReference>